<feature type="domain" description="Thiolase C-terminal" evidence="8">
    <location>
        <begin position="276"/>
        <end position="399"/>
    </location>
</feature>
<dbReference type="RefSeq" id="WP_169254748.1">
    <property type="nucleotide sequence ID" value="NZ_WTVN01000003.1"/>
</dbReference>
<evidence type="ECO:0000256" key="3">
    <source>
        <dbReference type="ARBA" id="ARBA00022679"/>
    </source>
</evidence>
<evidence type="ECO:0000256" key="1">
    <source>
        <dbReference type="ARBA" id="ARBA00005189"/>
    </source>
</evidence>
<keyword evidence="10" id="KW-1185">Reference proteome</keyword>
<dbReference type="PANTHER" id="PTHR43853:SF2">
    <property type="entry name" value="3-OXOADIPYL-COA_3-OXO-5,6-DEHYDROSUBERYL-COA THIOLASE"/>
    <property type="match status" value="1"/>
</dbReference>
<dbReference type="GO" id="GO:0033812">
    <property type="term" value="F:3-oxoadipyl-CoA thiolase activity"/>
    <property type="evidence" value="ECO:0007669"/>
    <property type="project" value="UniProtKB-EC"/>
</dbReference>
<dbReference type="Gene3D" id="3.40.47.10">
    <property type="match status" value="1"/>
</dbReference>
<gene>
    <name evidence="9" type="ORF">GPA22_03675</name>
</gene>
<evidence type="ECO:0000256" key="5">
    <source>
        <dbReference type="ARBA" id="ARBA00024073"/>
    </source>
</evidence>
<dbReference type="NCBIfam" id="NF006001">
    <property type="entry name" value="PRK08131.1"/>
    <property type="match status" value="1"/>
</dbReference>
<dbReference type="PROSITE" id="PS00737">
    <property type="entry name" value="THIOLASE_2"/>
    <property type="match status" value="1"/>
</dbReference>
<keyword evidence="3 6" id="KW-0808">Transferase</keyword>
<evidence type="ECO:0000259" key="7">
    <source>
        <dbReference type="Pfam" id="PF00108"/>
    </source>
</evidence>
<sequence length="402" mass="41485">MLDAYIYAGLRSPIGRHAGALAPVRPDDLVATVIREVVERSPFAAADIEDVVLGCAAQAGEDSRNVARHAALLAGLPTQVAGQTINRLCGSGLAAVLDTARAVTVGEGELYVAGGVESMSRAPFVVAKAESPFSRDFKVFDTTIGARFPNPKIVEQYGNDSMPETGDNVAADFGISREDSDRFAAASQAKYAAAKEAGFYAGEILPISVPTGRKTPPLVVSEDEHPRPESTYESLAKLKSLFPNGVVTAGNASGINDGAAALLIGSKAAGDKVGAKPMARILAGAVAGVEPRIMGVGPAYAIPKAIARAGLTLKDMDVIEINEAFAPQVLSCLKLMGVAFDDPRVNPNGGAIAIGHPLGASGARIALSAARELERRNGRYAVVSLCIGVGHGIALVIERVPG</sequence>
<dbReference type="InterPro" id="IPR020616">
    <property type="entry name" value="Thiolase_N"/>
</dbReference>
<dbReference type="InterPro" id="IPR050215">
    <property type="entry name" value="Thiolase-like_sf_Thiolase"/>
</dbReference>
<reference evidence="9 10" key="1">
    <citation type="submission" date="2019-12" db="EMBL/GenBank/DDBJ databases">
        <title>Comparative genomics gives insights into the taxonomy of the Azoarcus-Aromatoleum group and reveals separate origins of nif in the plant-associated Azoarcus and non-plant-associated Aromatoleum sub-groups.</title>
        <authorList>
            <person name="Lafos M."/>
            <person name="Maluk M."/>
            <person name="Batista M."/>
            <person name="Junghare M."/>
            <person name="Carmona M."/>
            <person name="Faoro H."/>
            <person name="Cruz L.M."/>
            <person name="Battistoni F."/>
            <person name="De Souza E."/>
            <person name="Pedrosa F."/>
            <person name="Chen W.-M."/>
            <person name="Poole P.S."/>
            <person name="Dixon R.A."/>
            <person name="James E.K."/>
        </authorList>
    </citation>
    <scope>NUCLEOTIDE SEQUENCE [LARGE SCALE GENOMIC DNA]</scope>
    <source>
        <strain evidence="9 10">Td21</strain>
    </source>
</reference>
<dbReference type="InterPro" id="IPR020610">
    <property type="entry name" value="Thiolase_AS"/>
</dbReference>
<organism evidence="9 10">
    <name type="scientific">Aromatoleum toluvorans</name>
    <dbReference type="NCBI Taxonomy" id="92002"/>
    <lineage>
        <taxon>Bacteria</taxon>
        <taxon>Pseudomonadati</taxon>
        <taxon>Pseudomonadota</taxon>
        <taxon>Betaproteobacteria</taxon>
        <taxon>Rhodocyclales</taxon>
        <taxon>Rhodocyclaceae</taxon>
        <taxon>Aromatoleum</taxon>
    </lineage>
</organism>
<dbReference type="InterPro" id="IPR020613">
    <property type="entry name" value="Thiolase_CS"/>
</dbReference>
<evidence type="ECO:0000256" key="4">
    <source>
        <dbReference type="ARBA" id="ARBA00023315"/>
    </source>
</evidence>
<dbReference type="CDD" id="cd00751">
    <property type="entry name" value="thiolase"/>
    <property type="match status" value="1"/>
</dbReference>
<dbReference type="InterPro" id="IPR020615">
    <property type="entry name" value="Thiolase_acyl_enz_int_AS"/>
</dbReference>
<dbReference type="Proteomes" id="UP000623795">
    <property type="component" value="Unassembled WGS sequence"/>
</dbReference>
<dbReference type="PANTHER" id="PTHR43853">
    <property type="entry name" value="3-KETOACYL-COA THIOLASE, PEROXISOMAL"/>
    <property type="match status" value="1"/>
</dbReference>
<dbReference type="PIRSF" id="PIRSF000429">
    <property type="entry name" value="Ac-CoA_Ac_transf"/>
    <property type="match status" value="1"/>
</dbReference>
<dbReference type="NCBIfam" id="TIGR01930">
    <property type="entry name" value="AcCoA-C-Actrans"/>
    <property type="match status" value="1"/>
</dbReference>
<evidence type="ECO:0000259" key="8">
    <source>
        <dbReference type="Pfam" id="PF02803"/>
    </source>
</evidence>
<dbReference type="InterPro" id="IPR020617">
    <property type="entry name" value="Thiolase_C"/>
</dbReference>
<accession>A0ABX1PWE3</accession>
<dbReference type="InterPro" id="IPR002155">
    <property type="entry name" value="Thiolase"/>
</dbReference>
<keyword evidence="4 6" id="KW-0012">Acyltransferase</keyword>
<dbReference type="PROSITE" id="PS00099">
    <property type="entry name" value="THIOLASE_3"/>
    <property type="match status" value="1"/>
</dbReference>
<dbReference type="Pfam" id="PF00108">
    <property type="entry name" value="Thiolase_N"/>
    <property type="match status" value="1"/>
</dbReference>
<evidence type="ECO:0000256" key="2">
    <source>
        <dbReference type="ARBA" id="ARBA00010982"/>
    </source>
</evidence>
<proteinExistence type="inferred from homology"/>
<dbReference type="EC" id="2.3.1.16" evidence="5"/>
<dbReference type="EMBL" id="WTVN01000003">
    <property type="protein sequence ID" value="NMG42836.1"/>
    <property type="molecule type" value="Genomic_DNA"/>
</dbReference>
<evidence type="ECO:0000256" key="6">
    <source>
        <dbReference type="RuleBase" id="RU003557"/>
    </source>
</evidence>
<evidence type="ECO:0000313" key="10">
    <source>
        <dbReference type="Proteomes" id="UP000623795"/>
    </source>
</evidence>
<dbReference type="InterPro" id="IPR016039">
    <property type="entry name" value="Thiolase-like"/>
</dbReference>
<evidence type="ECO:0000313" key="9">
    <source>
        <dbReference type="EMBL" id="NMG42836.1"/>
    </source>
</evidence>
<comment type="caution">
    <text evidence="9">The sequence shown here is derived from an EMBL/GenBank/DDBJ whole genome shotgun (WGS) entry which is preliminary data.</text>
</comment>
<dbReference type="SUPFAM" id="SSF53901">
    <property type="entry name" value="Thiolase-like"/>
    <property type="match status" value="2"/>
</dbReference>
<dbReference type="Pfam" id="PF02803">
    <property type="entry name" value="Thiolase_C"/>
    <property type="match status" value="1"/>
</dbReference>
<protein>
    <recommendedName>
        <fullName evidence="5">acetyl-CoA C-acyltransferase</fullName>
        <ecNumber evidence="5">2.3.1.16</ecNumber>
    </recommendedName>
</protein>
<comment type="pathway">
    <text evidence="1">Lipid metabolism.</text>
</comment>
<comment type="similarity">
    <text evidence="2 6">Belongs to the thiolase-like superfamily. Thiolase family.</text>
</comment>
<dbReference type="PROSITE" id="PS00098">
    <property type="entry name" value="THIOLASE_1"/>
    <property type="match status" value="1"/>
</dbReference>
<feature type="domain" description="Thiolase N-terminal" evidence="7">
    <location>
        <begin position="5"/>
        <end position="266"/>
    </location>
</feature>
<name>A0ABX1PWE3_9RHOO</name>